<reference evidence="10 11" key="1">
    <citation type="submission" date="2024-01" db="EMBL/GenBank/DDBJ databases">
        <authorList>
            <consortium name="Genoscope - CEA"/>
            <person name="William W."/>
        </authorList>
    </citation>
    <scope>NUCLEOTIDE SEQUENCE [LARGE SCALE GENOMIC DNA]</scope>
    <source>
        <strain evidence="10 11">29B2s-10</strain>
    </source>
</reference>
<proteinExistence type="predicted"/>
<evidence type="ECO:0000256" key="7">
    <source>
        <dbReference type="ARBA" id="ARBA00023242"/>
    </source>
</evidence>
<dbReference type="SUPFAM" id="SSF50729">
    <property type="entry name" value="PH domain-like"/>
    <property type="match status" value="1"/>
</dbReference>
<feature type="compositionally biased region" description="Polar residues" evidence="8">
    <location>
        <begin position="487"/>
        <end position="512"/>
    </location>
</feature>
<feature type="region of interest" description="Disordered" evidence="8">
    <location>
        <begin position="1"/>
        <end position="29"/>
    </location>
</feature>
<dbReference type="PANTHER" id="PTHR38697:SF1">
    <property type="entry name" value="NUCLEAR PORE COMPLEX PROTEIN SIMILAR TO S. CEREVISIAE NUP2 (EUROFUNG)"/>
    <property type="match status" value="1"/>
</dbReference>
<sequence length="691" mass="72970">MSKRQATGQITKDPRERDFLSSDDESQPVASIASADVLAKRNIIKPRSRIGAKTGGNAFGGVSGFSNNGFNGFASANNKPASTTTNGFASFGSAQVAPAPSITNTSTAFAKDPNEVIKALNEKFVQAIVKANEGDSVADFTTIAQKYIDYYKNLKGNNNKVPSSTTAPVSIPSSTPPTTAPTTVAAPSTKKVEKKPVESSDSESSDEEIKIEGPKFTLTSKPTAKNSPFSFGPKPAQKKDDSDSESEIEIKGPTFSFNKPIKDNVFKFKSADTTGSSGSFGTPVVDKKDEPTPKPAFSFNNDTKKDEPKPFSFGAPATEKKEETKPTFSFGAPAAEKKNDSKPAFSFGAPAVVAEKKDEAKPSFSFGAPATTEKKDDAKPAFSFGAPATTEKKDDAKPAFSFGAPVATEKKDEPKPAFSFGTPATEKKDDSKPAFSFGTTAPPVVSEKKEDSKPSFTFGAPATTGSKPALSFGAAASTESKPAFSFGSATKPASSFGESTPFSFGSSDQTKPAFSFGSKPNDSKPASAFNFASNGTAPTPTTNGSATADDAVEEEEANVNFTPVASLGNEKVDTSKTGEEDEELLYTKRAKLMLFVPSNKEQPYANKGLGELKVLKNNQTNKSRILVRADGGLRVLLNALVNKDVQYDTIGNGSMVRVPTVNADKSIETFILKVKTPQDGQDLLKVLNEAK</sequence>
<keyword evidence="6" id="KW-0906">Nuclear pore complex</keyword>
<dbReference type="Pfam" id="PF08911">
    <property type="entry name" value="NUP50"/>
    <property type="match status" value="1"/>
</dbReference>
<evidence type="ECO:0000256" key="4">
    <source>
        <dbReference type="ARBA" id="ARBA00022927"/>
    </source>
</evidence>
<accession>A0ABP0EDV7</accession>
<dbReference type="Proteomes" id="UP001497600">
    <property type="component" value="Chromosome D"/>
</dbReference>
<dbReference type="SMART" id="SM00160">
    <property type="entry name" value="RanBD"/>
    <property type="match status" value="1"/>
</dbReference>
<feature type="compositionally biased region" description="Polar residues" evidence="8">
    <location>
        <begin position="271"/>
        <end position="280"/>
    </location>
</feature>
<evidence type="ECO:0000259" key="9">
    <source>
        <dbReference type="PROSITE" id="PS50196"/>
    </source>
</evidence>
<keyword evidence="3" id="KW-0509">mRNA transport</keyword>
<dbReference type="InterPro" id="IPR015007">
    <property type="entry name" value="NUP2/50/61"/>
</dbReference>
<dbReference type="EMBL" id="OZ004256">
    <property type="protein sequence ID" value="CAK7903179.1"/>
    <property type="molecule type" value="Genomic_DNA"/>
</dbReference>
<feature type="compositionally biased region" description="Polar residues" evidence="8">
    <location>
        <begin position="530"/>
        <end position="545"/>
    </location>
</feature>
<name>A0ABP0EDV7_9ASCO</name>
<keyword evidence="5" id="KW-0811">Translocation</keyword>
<keyword evidence="11" id="KW-1185">Reference proteome</keyword>
<dbReference type="PANTHER" id="PTHR38697">
    <property type="entry name" value="NUCLEAR PORE COMPLEX PROTEIN SIMILAR TO S. CEREVISIAE NUP2 (EUROFUNG)"/>
    <property type="match status" value="1"/>
</dbReference>
<feature type="compositionally biased region" description="Polar residues" evidence="8">
    <location>
        <begin position="217"/>
        <end position="229"/>
    </location>
</feature>
<dbReference type="InterPro" id="IPR011993">
    <property type="entry name" value="PH-like_dom_sf"/>
</dbReference>
<comment type="subcellular location">
    <subcellularLocation>
        <location evidence="1">Nucleus</location>
        <location evidence="1">Nuclear pore complex</location>
    </subcellularLocation>
</comment>
<feature type="domain" description="RanBD1" evidence="9">
    <location>
        <begin position="560"/>
        <end position="691"/>
    </location>
</feature>
<dbReference type="PROSITE" id="PS50196">
    <property type="entry name" value="RANBD1"/>
    <property type="match status" value="1"/>
</dbReference>
<dbReference type="InterPro" id="IPR053074">
    <property type="entry name" value="NPC_Nucleoporin"/>
</dbReference>
<evidence type="ECO:0000313" key="10">
    <source>
        <dbReference type="EMBL" id="CAK7903179.1"/>
    </source>
</evidence>
<feature type="compositionally biased region" description="Polar residues" evidence="8">
    <location>
        <begin position="1"/>
        <end position="10"/>
    </location>
</feature>
<evidence type="ECO:0000256" key="6">
    <source>
        <dbReference type="ARBA" id="ARBA00023132"/>
    </source>
</evidence>
<evidence type="ECO:0000256" key="5">
    <source>
        <dbReference type="ARBA" id="ARBA00023010"/>
    </source>
</evidence>
<feature type="compositionally biased region" description="Low complexity" evidence="8">
    <location>
        <begin position="161"/>
        <end position="173"/>
    </location>
</feature>
<feature type="compositionally biased region" description="Low complexity" evidence="8">
    <location>
        <begin position="180"/>
        <end position="189"/>
    </location>
</feature>
<organism evidence="10 11">
    <name type="scientific">[Candida] anglica</name>
    <dbReference type="NCBI Taxonomy" id="148631"/>
    <lineage>
        <taxon>Eukaryota</taxon>
        <taxon>Fungi</taxon>
        <taxon>Dikarya</taxon>
        <taxon>Ascomycota</taxon>
        <taxon>Saccharomycotina</taxon>
        <taxon>Pichiomycetes</taxon>
        <taxon>Debaryomycetaceae</taxon>
        <taxon>Kurtzmaniella</taxon>
    </lineage>
</organism>
<evidence type="ECO:0000256" key="2">
    <source>
        <dbReference type="ARBA" id="ARBA00022448"/>
    </source>
</evidence>
<keyword evidence="4" id="KW-0653">Protein transport</keyword>
<dbReference type="Gene3D" id="2.30.29.30">
    <property type="entry name" value="Pleckstrin-homology domain (PH domain)/Phosphotyrosine-binding domain (PTB)"/>
    <property type="match status" value="1"/>
</dbReference>
<evidence type="ECO:0000256" key="1">
    <source>
        <dbReference type="ARBA" id="ARBA00004567"/>
    </source>
</evidence>
<keyword evidence="2" id="KW-0813">Transport</keyword>
<keyword evidence="7" id="KW-0539">Nucleus</keyword>
<gene>
    <name evidence="10" type="primary">NUP2</name>
    <name evidence="10" type="ORF">CAAN4_D03334</name>
</gene>
<dbReference type="Pfam" id="PF00638">
    <property type="entry name" value="Ran_BP1"/>
    <property type="match status" value="1"/>
</dbReference>
<dbReference type="InterPro" id="IPR000156">
    <property type="entry name" value="Ran_bind_dom"/>
</dbReference>
<protein>
    <submittedName>
        <fullName evidence="10">Nucleoporin Nup2p</fullName>
    </submittedName>
</protein>
<feature type="region of interest" description="Disordered" evidence="8">
    <location>
        <begin position="270"/>
        <end position="343"/>
    </location>
</feature>
<evidence type="ECO:0000256" key="3">
    <source>
        <dbReference type="ARBA" id="ARBA00022816"/>
    </source>
</evidence>
<evidence type="ECO:0000256" key="8">
    <source>
        <dbReference type="SAM" id="MobiDB-lite"/>
    </source>
</evidence>
<evidence type="ECO:0000313" key="11">
    <source>
        <dbReference type="Proteomes" id="UP001497600"/>
    </source>
</evidence>
<feature type="region of interest" description="Disordered" evidence="8">
    <location>
        <begin position="158"/>
        <end position="257"/>
    </location>
</feature>
<dbReference type="CDD" id="cd13181">
    <property type="entry name" value="RanBD_NUP2"/>
    <property type="match status" value="1"/>
</dbReference>
<feature type="region of interest" description="Disordered" evidence="8">
    <location>
        <begin position="356"/>
        <end position="548"/>
    </location>
</feature>